<accession>A0A382PYX1</accession>
<sequence length="305" mass="34062">MSKISKTKISAGVFWLEVPEAELFVLCGCPADSVKHLMKAGKIHDYEIETDSGSGPNHHSHGTITNETGPNAILLSDLSVQKGDFANLAEFPVLQMLYRQGMLLPNHPNNTGAKPLLIGQENVVNAQMNYIYRGNYGLTSLEDILASGMPREQAEEMMRIKLFFAFGEIRPSSDLLHSVIVDHQPVEVLNGVKVVRKKVNCYEFIYKDESVEVDLNLAKNETYETPYQLENHYFKREYFSVVHTGEGDGWDIDRPCMASVICFQGKIFLIDVGPNIAHTLNAIGVDVNEVEGIFHTHAHDDHFAG</sequence>
<feature type="non-terminal residue" evidence="1">
    <location>
        <position position="305"/>
    </location>
</feature>
<gene>
    <name evidence="1" type="ORF">METZ01_LOCUS330729</name>
</gene>
<dbReference type="EMBL" id="UINC01110395">
    <property type="protein sequence ID" value="SVC77875.1"/>
    <property type="molecule type" value="Genomic_DNA"/>
</dbReference>
<dbReference type="Pfam" id="PF23023">
    <property type="entry name" value="Anti-Pycsar_Apyc1"/>
    <property type="match status" value="1"/>
</dbReference>
<name>A0A382PYX1_9ZZZZ</name>
<proteinExistence type="predicted"/>
<organism evidence="1">
    <name type="scientific">marine metagenome</name>
    <dbReference type="NCBI Taxonomy" id="408172"/>
    <lineage>
        <taxon>unclassified sequences</taxon>
        <taxon>metagenomes</taxon>
        <taxon>ecological metagenomes</taxon>
    </lineage>
</organism>
<dbReference type="SUPFAM" id="SSF56281">
    <property type="entry name" value="Metallo-hydrolase/oxidoreductase"/>
    <property type="match status" value="1"/>
</dbReference>
<reference evidence="1" key="1">
    <citation type="submission" date="2018-05" db="EMBL/GenBank/DDBJ databases">
        <authorList>
            <person name="Lanie J.A."/>
            <person name="Ng W.-L."/>
            <person name="Kazmierczak K.M."/>
            <person name="Andrzejewski T.M."/>
            <person name="Davidsen T.M."/>
            <person name="Wayne K.J."/>
            <person name="Tettelin H."/>
            <person name="Glass J.I."/>
            <person name="Rusch D."/>
            <person name="Podicherti R."/>
            <person name="Tsui H.-C.T."/>
            <person name="Winkler M.E."/>
        </authorList>
    </citation>
    <scope>NUCLEOTIDE SEQUENCE</scope>
</reference>
<dbReference type="InterPro" id="IPR036866">
    <property type="entry name" value="RibonucZ/Hydroxyglut_hydro"/>
</dbReference>
<dbReference type="AlphaFoldDB" id="A0A382PYX1"/>
<dbReference type="Gene3D" id="3.60.15.10">
    <property type="entry name" value="Ribonuclease Z/Hydroxyacylglutathione hydrolase-like"/>
    <property type="match status" value="1"/>
</dbReference>
<protein>
    <submittedName>
        <fullName evidence="1">Uncharacterized protein</fullName>
    </submittedName>
</protein>
<evidence type="ECO:0000313" key="1">
    <source>
        <dbReference type="EMBL" id="SVC77875.1"/>
    </source>
</evidence>